<sequence>MKIRKITFIMAALAIGLVSCNNSEKEAEKATTNTEQAAPEGEDLGLKVNPAHGLPGHRCDLPVGAPLDGSQPTAQPSTPAQPVSTSVSPIRVDQKPDKNPPHGEPYHDCTIPVGADLK</sequence>
<feature type="signal peptide" evidence="2">
    <location>
        <begin position="1"/>
        <end position="20"/>
    </location>
</feature>
<organism evidence="3 4">
    <name type="scientific">Salinimicrobium gaetbulicola</name>
    <dbReference type="NCBI Taxonomy" id="999702"/>
    <lineage>
        <taxon>Bacteria</taxon>
        <taxon>Pseudomonadati</taxon>
        <taxon>Bacteroidota</taxon>
        <taxon>Flavobacteriia</taxon>
        <taxon>Flavobacteriales</taxon>
        <taxon>Flavobacteriaceae</taxon>
        <taxon>Salinimicrobium</taxon>
    </lineage>
</organism>
<dbReference type="EMBL" id="JBHTJP010000035">
    <property type="protein sequence ID" value="MFD0977137.1"/>
    <property type="molecule type" value="Genomic_DNA"/>
</dbReference>
<evidence type="ECO:0008006" key="5">
    <source>
        <dbReference type="Google" id="ProtNLM"/>
    </source>
</evidence>
<dbReference type="PROSITE" id="PS51257">
    <property type="entry name" value="PROKAR_LIPOPROTEIN"/>
    <property type="match status" value="1"/>
</dbReference>
<keyword evidence="4" id="KW-1185">Reference proteome</keyword>
<protein>
    <recommendedName>
        <fullName evidence="5">Secreted protein</fullName>
    </recommendedName>
</protein>
<reference evidence="4" key="1">
    <citation type="journal article" date="2019" name="Int. J. Syst. Evol. Microbiol.">
        <title>The Global Catalogue of Microorganisms (GCM) 10K type strain sequencing project: providing services to taxonomists for standard genome sequencing and annotation.</title>
        <authorList>
            <consortium name="The Broad Institute Genomics Platform"/>
            <consortium name="The Broad Institute Genome Sequencing Center for Infectious Disease"/>
            <person name="Wu L."/>
            <person name="Ma J."/>
        </authorList>
    </citation>
    <scope>NUCLEOTIDE SEQUENCE [LARGE SCALE GENOMIC DNA]</scope>
    <source>
        <strain evidence="4">CCUG 60898</strain>
    </source>
</reference>
<dbReference type="Proteomes" id="UP001597100">
    <property type="component" value="Unassembled WGS sequence"/>
</dbReference>
<comment type="caution">
    <text evidence="3">The sequence shown here is derived from an EMBL/GenBank/DDBJ whole genome shotgun (WGS) entry which is preliminary data.</text>
</comment>
<feature type="compositionally biased region" description="Low complexity" evidence="1">
    <location>
        <begin position="70"/>
        <end position="82"/>
    </location>
</feature>
<dbReference type="RefSeq" id="WP_380739176.1">
    <property type="nucleotide sequence ID" value="NZ_JBHTJP010000035.1"/>
</dbReference>
<evidence type="ECO:0000256" key="1">
    <source>
        <dbReference type="SAM" id="MobiDB-lite"/>
    </source>
</evidence>
<name>A0ABW3IGE8_9FLAO</name>
<gene>
    <name evidence="3" type="ORF">ACFQ1G_10065</name>
</gene>
<evidence type="ECO:0000256" key="2">
    <source>
        <dbReference type="SAM" id="SignalP"/>
    </source>
</evidence>
<evidence type="ECO:0000313" key="3">
    <source>
        <dbReference type="EMBL" id="MFD0977137.1"/>
    </source>
</evidence>
<feature type="chain" id="PRO_5045889992" description="Secreted protein" evidence="2">
    <location>
        <begin position="21"/>
        <end position="118"/>
    </location>
</feature>
<feature type="region of interest" description="Disordered" evidence="1">
    <location>
        <begin position="25"/>
        <end position="118"/>
    </location>
</feature>
<feature type="compositionally biased region" description="Basic and acidic residues" evidence="1">
    <location>
        <begin position="92"/>
        <end position="107"/>
    </location>
</feature>
<keyword evidence="2" id="KW-0732">Signal</keyword>
<accession>A0ABW3IGE8</accession>
<proteinExistence type="predicted"/>
<evidence type="ECO:0000313" key="4">
    <source>
        <dbReference type="Proteomes" id="UP001597100"/>
    </source>
</evidence>